<dbReference type="EMBL" id="ML979133">
    <property type="protein sequence ID" value="KAF1919321.1"/>
    <property type="molecule type" value="Genomic_DNA"/>
</dbReference>
<protein>
    <submittedName>
        <fullName evidence="1">Uncharacterized protein</fullName>
    </submittedName>
</protein>
<organism evidence="1 2">
    <name type="scientific">Ampelomyces quisqualis</name>
    <name type="common">Powdery mildew agent</name>
    <dbReference type="NCBI Taxonomy" id="50730"/>
    <lineage>
        <taxon>Eukaryota</taxon>
        <taxon>Fungi</taxon>
        <taxon>Dikarya</taxon>
        <taxon>Ascomycota</taxon>
        <taxon>Pezizomycotina</taxon>
        <taxon>Dothideomycetes</taxon>
        <taxon>Pleosporomycetidae</taxon>
        <taxon>Pleosporales</taxon>
        <taxon>Pleosporineae</taxon>
        <taxon>Phaeosphaeriaceae</taxon>
        <taxon>Ampelomyces</taxon>
    </lineage>
</organism>
<name>A0A6A5QU57_AMPQU</name>
<evidence type="ECO:0000313" key="2">
    <source>
        <dbReference type="Proteomes" id="UP000800096"/>
    </source>
</evidence>
<evidence type="ECO:0000313" key="1">
    <source>
        <dbReference type="EMBL" id="KAF1919321.1"/>
    </source>
</evidence>
<dbReference type="AlphaFoldDB" id="A0A6A5QU57"/>
<accession>A0A6A5QU57</accession>
<dbReference type="Proteomes" id="UP000800096">
    <property type="component" value="Unassembled WGS sequence"/>
</dbReference>
<dbReference type="PANTHER" id="PTHR40788">
    <property type="entry name" value="CLR5 DOMAIN-CONTAINING PROTEIN-RELATED"/>
    <property type="match status" value="1"/>
</dbReference>
<dbReference type="PANTHER" id="PTHR40788:SF2">
    <property type="entry name" value="CLR5 DOMAIN-CONTAINING PROTEIN"/>
    <property type="match status" value="1"/>
</dbReference>
<sequence>MRADIWQYYEHVHHYYGCPHDKPCDHYDLPEPLEWEQALLTTCDDVECCDSKFAEQNLKDWSELASIAHQFEALIRERWLRMTITQRKTLLLEVWPKLPLHHRPDVDDMVIDACAHQRNTSRLVRYALPYLNLEDLTLPNPMLLLINARSRYPPSTFALSDYEMARMIHLRPTLLEPTKSSMVMAGSYGEILQLDTEADAMASINRGEAVHPRVGHQILLMQHLLLDFLLNFAFKMLPDKIDTIMPELLEADLGLEELPPLLDNGDQYTTLATIIREAPYGIPAVLNIGRLRALVSARANEAEDHIWLLREDPSYFAEVVFELREHRPELLPGLVCGRTHANSRDDVLWARVLRNVAVDGYIELSTWTQVLQHITKLESLSQECAKDFGVDQDLPKEYFDVLVETWFFLEATQLDLIQQLKLGFPASPGVRAHWSQMCEPATEDDIMGSLFTPKFKKKPDPDVKRALTLFTYLWEPQKRETLGIHTIVEVLENMLQNNSRAKVMTSAWVASCLSQLSIITECLRQLNCFQPWAKRVKCALKDRKTKLLIAYISDLSKWHPILNTSFKNTNLVTLGKPGIKFRYPINKRRTRANVETLRSAEAALDKFWEAADDHFRVHVGKMPCELVQDITGERDLQRTPPWVDPEKKSLHPQVNQYIHVPISNTKHDPSKQITGNFDKLAIVTNDKTKTHGTACPSFKPPSCVAKGDGEHQRTYHVDARSHKVFRMLFHAPFSTSPPREVPWTDFLHAMVAAGFSAQKLQGSAWQFTPKGLDVERPIQFHEPHPQHKLPFTWARRFGRRLHSAYGWTGATFGLE</sequence>
<proteinExistence type="predicted"/>
<dbReference type="OrthoDB" id="2922289at2759"/>
<keyword evidence="2" id="KW-1185">Reference proteome</keyword>
<reference evidence="1" key="1">
    <citation type="journal article" date="2020" name="Stud. Mycol.">
        <title>101 Dothideomycetes genomes: a test case for predicting lifestyles and emergence of pathogens.</title>
        <authorList>
            <person name="Haridas S."/>
            <person name="Albert R."/>
            <person name="Binder M."/>
            <person name="Bloem J."/>
            <person name="Labutti K."/>
            <person name="Salamov A."/>
            <person name="Andreopoulos B."/>
            <person name="Baker S."/>
            <person name="Barry K."/>
            <person name="Bills G."/>
            <person name="Bluhm B."/>
            <person name="Cannon C."/>
            <person name="Castanera R."/>
            <person name="Culley D."/>
            <person name="Daum C."/>
            <person name="Ezra D."/>
            <person name="Gonzalez J."/>
            <person name="Henrissat B."/>
            <person name="Kuo A."/>
            <person name="Liang C."/>
            <person name="Lipzen A."/>
            <person name="Lutzoni F."/>
            <person name="Magnuson J."/>
            <person name="Mondo S."/>
            <person name="Nolan M."/>
            <person name="Ohm R."/>
            <person name="Pangilinan J."/>
            <person name="Park H.-J."/>
            <person name="Ramirez L."/>
            <person name="Alfaro M."/>
            <person name="Sun H."/>
            <person name="Tritt A."/>
            <person name="Yoshinaga Y."/>
            <person name="Zwiers L.-H."/>
            <person name="Turgeon B."/>
            <person name="Goodwin S."/>
            <person name="Spatafora J."/>
            <person name="Crous P."/>
            <person name="Grigoriev I."/>
        </authorList>
    </citation>
    <scope>NUCLEOTIDE SEQUENCE</scope>
    <source>
        <strain evidence="1">HMLAC05119</strain>
    </source>
</reference>
<gene>
    <name evidence="1" type="ORF">BDU57DRAFT_491555</name>
</gene>